<evidence type="ECO:0000313" key="3">
    <source>
        <dbReference type="Proteomes" id="UP000509303"/>
    </source>
</evidence>
<gene>
    <name evidence="2" type="ORF">HUT08_31530</name>
</gene>
<evidence type="ECO:0000256" key="1">
    <source>
        <dbReference type="SAM" id="MobiDB-lite"/>
    </source>
</evidence>
<dbReference type="AlphaFoldDB" id="A0A7H8NFT0"/>
<dbReference type="Pfam" id="PF18844">
    <property type="entry name" value="baeRF_family2"/>
    <property type="match status" value="1"/>
</dbReference>
<keyword evidence="3" id="KW-1185">Reference proteome</keyword>
<dbReference type="RefSeq" id="WP_176165032.1">
    <property type="nucleotide sequence ID" value="NZ_CP054929.1"/>
</dbReference>
<reference evidence="2 3" key="1">
    <citation type="submission" date="2020-06" db="EMBL/GenBank/DDBJ databases">
        <title>Genome mining for natural products.</title>
        <authorList>
            <person name="Zhang B."/>
            <person name="Shi J."/>
            <person name="Ge H."/>
        </authorList>
    </citation>
    <scope>NUCLEOTIDE SEQUENCE [LARGE SCALE GENOMIC DNA]</scope>
    <source>
        <strain evidence="2 3">NA00687</strain>
    </source>
</reference>
<accession>A0A7H8NFT0</accession>
<dbReference type="EMBL" id="CP054929">
    <property type="protein sequence ID" value="QKW53325.1"/>
    <property type="molecule type" value="Genomic_DNA"/>
</dbReference>
<evidence type="ECO:0008006" key="4">
    <source>
        <dbReference type="Google" id="ProtNLM"/>
    </source>
</evidence>
<dbReference type="Proteomes" id="UP000509303">
    <property type="component" value="Chromosome"/>
</dbReference>
<name>A0A7H8NFT0_9ACTN</name>
<organism evidence="2 3">
    <name type="scientific">Streptomyces buecherae</name>
    <dbReference type="NCBI Taxonomy" id="2763006"/>
    <lineage>
        <taxon>Bacteria</taxon>
        <taxon>Bacillati</taxon>
        <taxon>Actinomycetota</taxon>
        <taxon>Actinomycetes</taxon>
        <taxon>Kitasatosporales</taxon>
        <taxon>Streptomycetaceae</taxon>
        <taxon>Streptomyces</taxon>
    </lineage>
</organism>
<dbReference type="InterPro" id="IPR040701">
    <property type="entry name" value="Bact_RF_family2"/>
</dbReference>
<feature type="region of interest" description="Disordered" evidence="1">
    <location>
        <begin position="219"/>
        <end position="245"/>
    </location>
</feature>
<proteinExistence type="predicted"/>
<evidence type="ECO:0000313" key="2">
    <source>
        <dbReference type="EMBL" id="QKW53325.1"/>
    </source>
</evidence>
<sequence>MRLSDLRPVLPHAGPWASVYVDTSHTTEDAAKHQELTARAATQQLAELGASPATRDAVYKALFNGPDAGPIGRPPASGKRAGRAVFATDGEVVLDVPLPGPPATPMTTWSALPRVTPLLRSIGDPTPCLVAYVDRTGADFEVRDDAGRRETGQVSGADWPIHKTASADWSERHFQTAVENTWEQNAAEIANAAHEMWQRCGAEVMLLVGDARERKAVRDRLPEPLRAATAESEHGARSTGSGSARLERDIAQVRAAHETEHVREVLDRYHAATHDDGGGNAISGVPSLVEAAREHQIDTLLVTPDGQDTGREVWIGPEGDQLAVRSTELQYLGAARPAPARADDALVRAAVASGAEAVVVSDPTAAPVGGLGALLRWPANPH</sequence>
<protein>
    <recommendedName>
        <fullName evidence="4">Peptide chain release factor 1</fullName>
    </recommendedName>
</protein>